<sequence length="43" mass="4545">MPFGNEKEQARKPARVASGGSFKIMGVSFHAAVNIGSETKDPP</sequence>
<proteinExistence type="predicted"/>
<dbReference type="EMBL" id="BARS01009635">
    <property type="protein sequence ID" value="GAF77434.1"/>
    <property type="molecule type" value="Genomic_DNA"/>
</dbReference>
<name>X0S8U1_9ZZZZ</name>
<accession>X0S8U1</accession>
<reference evidence="1" key="1">
    <citation type="journal article" date="2014" name="Front. Microbiol.">
        <title>High frequency of phylogenetically diverse reductive dehalogenase-homologous genes in deep subseafloor sedimentary metagenomes.</title>
        <authorList>
            <person name="Kawai M."/>
            <person name="Futagami T."/>
            <person name="Toyoda A."/>
            <person name="Takaki Y."/>
            <person name="Nishi S."/>
            <person name="Hori S."/>
            <person name="Arai W."/>
            <person name="Tsubouchi T."/>
            <person name="Morono Y."/>
            <person name="Uchiyama I."/>
            <person name="Ito T."/>
            <person name="Fujiyama A."/>
            <person name="Inagaki F."/>
            <person name="Takami H."/>
        </authorList>
    </citation>
    <scope>NUCLEOTIDE SEQUENCE</scope>
    <source>
        <strain evidence="1">Expedition CK06-06</strain>
    </source>
</reference>
<evidence type="ECO:0000313" key="1">
    <source>
        <dbReference type="EMBL" id="GAF77434.1"/>
    </source>
</evidence>
<feature type="non-terminal residue" evidence="1">
    <location>
        <position position="43"/>
    </location>
</feature>
<dbReference type="AlphaFoldDB" id="X0S8U1"/>
<protein>
    <submittedName>
        <fullName evidence="1">Uncharacterized protein</fullName>
    </submittedName>
</protein>
<comment type="caution">
    <text evidence="1">The sequence shown here is derived from an EMBL/GenBank/DDBJ whole genome shotgun (WGS) entry which is preliminary data.</text>
</comment>
<organism evidence="1">
    <name type="scientific">marine sediment metagenome</name>
    <dbReference type="NCBI Taxonomy" id="412755"/>
    <lineage>
        <taxon>unclassified sequences</taxon>
        <taxon>metagenomes</taxon>
        <taxon>ecological metagenomes</taxon>
    </lineage>
</organism>
<gene>
    <name evidence="1" type="ORF">S01H1_18074</name>
</gene>